<gene>
    <name evidence="2" type="ORF">F8153_08600</name>
</gene>
<dbReference type="Pfam" id="PF00483">
    <property type="entry name" value="NTP_transferase"/>
    <property type="match status" value="1"/>
</dbReference>
<dbReference type="Proteomes" id="UP000465601">
    <property type="component" value="Unassembled WGS sequence"/>
</dbReference>
<protein>
    <recommendedName>
        <fullName evidence="1">Nucleotidyl transferase domain-containing protein</fullName>
    </recommendedName>
</protein>
<comment type="caution">
    <text evidence="2">The sequence shown here is derived from an EMBL/GenBank/DDBJ whole genome shotgun (WGS) entry which is preliminary data.</text>
</comment>
<dbReference type="Gene3D" id="3.90.550.10">
    <property type="entry name" value="Spore Coat Polysaccharide Biosynthesis Protein SpsA, Chain A"/>
    <property type="match status" value="1"/>
</dbReference>
<dbReference type="InterPro" id="IPR029044">
    <property type="entry name" value="Nucleotide-diphossugar_trans"/>
</dbReference>
<dbReference type="SUPFAM" id="SSF53448">
    <property type="entry name" value="Nucleotide-diphospho-sugar transferases"/>
    <property type="match status" value="1"/>
</dbReference>
<accession>A0A833MA12</accession>
<name>A0A833MA12_9FIRM</name>
<keyword evidence="3" id="KW-1185">Reference proteome</keyword>
<dbReference type="PANTHER" id="PTHR22572">
    <property type="entry name" value="SUGAR-1-PHOSPHATE GUANYL TRANSFERASE"/>
    <property type="match status" value="1"/>
</dbReference>
<dbReference type="InterPro" id="IPR050486">
    <property type="entry name" value="Mannose-1P_guanyltransferase"/>
</dbReference>
<dbReference type="OrthoDB" id="9803871at2"/>
<organism evidence="2 3">
    <name type="scientific">Alkaliphilus serpentinus</name>
    <dbReference type="NCBI Taxonomy" id="1482731"/>
    <lineage>
        <taxon>Bacteria</taxon>
        <taxon>Bacillati</taxon>
        <taxon>Bacillota</taxon>
        <taxon>Clostridia</taxon>
        <taxon>Peptostreptococcales</taxon>
        <taxon>Natronincolaceae</taxon>
        <taxon>Alkaliphilus</taxon>
    </lineage>
</organism>
<reference evidence="2 3" key="1">
    <citation type="submission" date="2019-10" db="EMBL/GenBank/DDBJ databases">
        <title>Alkaliphilus serpentinus sp. nov. and Alkaliphilus pronyensis sp. nov., two novel anaerobic alkaliphilic species isolated from the serpentinized-hosted hydrothermal field of the Prony Bay (New Caledonia).</title>
        <authorList>
            <person name="Postec A."/>
        </authorList>
    </citation>
    <scope>NUCLEOTIDE SEQUENCE [LARGE SCALE GENOMIC DNA]</scope>
    <source>
        <strain evidence="2 3">LacT</strain>
    </source>
</reference>
<feature type="domain" description="Nucleotidyl transferase" evidence="1">
    <location>
        <begin position="5"/>
        <end position="220"/>
    </location>
</feature>
<evidence type="ECO:0000313" key="3">
    <source>
        <dbReference type="Proteomes" id="UP000465601"/>
    </source>
</evidence>
<dbReference type="RefSeq" id="WP_151865947.1">
    <property type="nucleotide sequence ID" value="NZ_WBZB01000025.1"/>
</dbReference>
<proteinExistence type="predicted"/>
<dbReference type="EMBL" id="WBZB01000025">
    <property type="protein sequence ID" value="KAB3529848.1"/>
    <property type="molecule type" value="Genomic_DNA"/>
</dbReference>
<evidence type="ECO:0000259" key="1">
    <source>
        <dbReference type="Pfam" id="PF00483"/>
    </source>
</evidence>
<sequence>MIDVILLVGGEGKRLREITKNRLPKPMVKIEGIPFLRYKLDEIINEMGDSINKIILAIGYLGDMIVDYFGYNYRGINIIYSNEGNDKLGTGGALKKASELIETDIVLVGYGDVFCSINLNEMIKVHSKVTILTTKYRPDMRFGRLRINQENKVTDFIPKGNETEEEYIDGGLYLFNKEVLRIMPIYSQLDKVLEKYILEGEVLAYKVENIFFDIGTPKDFDVYVKYKQHEIIVHKDHMNSAI</sequence>
<dbReference type="InterPro" id="IPR005835">
    <property type="entry name" value="NTP_transferase_dom"/>
</dbReference>
<dbReference type="AlphaFoldDB" id="A0A833MA12"/>
<evidence type="ECO:0000313" key="2">
    <source>
        <dbReference type="EMBL" id="KAB3529848.1"/>
    </source>
</evidence>